<dbReference type="PANTHER" id="PTHR43802:SF1">
    <property type="entry name" value="IP11341P-RELATED"/>
    <property type="match status" value="1"/>
</dbReference>
<reference evidence="2" key="1">
    <citation type="submission" date="2022-11" db="EMBL/GenBank/DDBJ databases">
        <authorList>
            <person name="Petersen C."/>
        </authorList>
    </citation>
    <scope>NUCLEOTIDE SEQUENCE</scope>
    <source>
        <strain evidence="2">IBT 20477</strain>
    </source>
</reference>
<protein>
    <submittedName>
        <fullName evidence="2">Uncharacterized protein</fullName>
    </submittedName>
</protein>
<comment type="caution">
    <text evidence="2">The sequence shown here is derived from an EMBL/GenBank/DDBJ whole genome shotgun (WGS) entry which is preliminary data.</text>
</comment>
<dbReference type="PANTHER" id="PTHR43802">
    <property type="entry name" value="ENOYL-COA HYDRATASE"/>
    <property type="match status" value="1"/>
</dbReference>
<dbReference type="EMBL" id="JAPQKQ010000007">
    <property type="protein sequence ID" value="KAJ5186923.1"/>
    <property type="molecule type" value="Genomic_DNA"/>
</dbReference>
<reference evidence="2" key="2">
    <citation type="journal article" date="2023" name="IMA Fungus">
        <title>Comparative genomic study of the Penicillium genus elucidates a diverse pangenome and 15 lateral gene transfer events.</title>
        <authorList>
            <person name="Petersen C."/>
            <person name="Sorensen T."/>
            <person name="Nielsen M.R."/>
            <person name="Sondergaard T.E."/>
            <person name="Sorensen J.L."/>
            <person name="Fitzpatrick D.A."/>
            <person name="Frisvad J.C."/>
            <person name="Nielsen K.L."/>
        </authorList>
    </citation>
    <scope>NUCLEOTIDE SEQUENCE</scope>
    <source>
        <strain evidence="2">IBT 20477</strain>
    </source>
</reference>
<comment type="similarity">
    <text evidence="1">Belongs to the enoyl-CoA hydratase/isomerase family.</text>
</comment>
<proteinExistence type="inferred from homology"/>
<name>A0A9W9M2S7_9EURO</name>
<keyword evidence="3" id="KW-1185">Reference proteome</keyword>
<dbReference type="Gene3D" id="1.10.287.2460">
    <property type="match status" value="1"/>
</dbReference>
<evidence type="ECO:0000313" key="2">
    <source>
        <dbReference type="EMBL" id="KAJ5186923.1"/>
    </source>
</evidence>
<dbReference type="AlphaFoldDB" id="A0A9W9M2S7"/>
<evidence type="ECO:0000256" key="1">
    <source>
        <dbReference type="ARBA" id="ARBA00005254"/>
    </source>
</evidence>
<dbReference type="OrthoDB" id="2018133at2759"/>
<accession>A0A9W9M2S7</accession>
<dbReference type="Proteomes" id="UP001150942">
    <property type="component" value="Unassembled WGS sequence"/>
</dbReference>
<organism evidence="2 3">
    <name type="scientific">Penicillium cf. viridicatum</name>
    <dbReference type="NCBI Taxonomy" id="2972119"/>
    <lineage>
        <taxon>Eukaryota</taxon>
        <taxon>Fungi</taxon>
        <taxon>Dikarya</taxon>
        <taxon>Ascomycota</taxon>
        <taxon>Pezizomycotina</taxon>
        <taxon>Eurotiomycetes</taxon>
        <taxon>Eurotiomycetidae</taxon>
        <taxon>Eurotiales</taxon>
        <taxon>Aspergillaceae</taxon>
        <taxon>Penicillium</taxon>
    </lineage>
</organism>
<evidence type="ECO:0000313" key="3">
    <source>
        <dbReference type="Proteomes" id="UP001150942"/>
    </source>
</evidence>
<sequence length="91" mass="9959">MGLASRLVSRGEPLKESIGIARQLIIFPELCLNTNRQSCYYSAYEASSFQDAMSQGFNAGSKVISQEAIAGTAKFSKGSGWHGNFKDHRKL</sequence>
<gene>
    <name evidence="2" type="ORF">N7449_009917</name>
</gene>